<dbReference type="Gene3D" id="3.40.190.10">
    <property type="entry name" value="Periplasmic binding protein-like II"/>
    <property type="match status" value="1"/>
</dbReference>
<protein>
    <submittedName>
        <fullName evidence="3">Glutathione-binding protein gsiB</fullName>
    </submittedName>
</protein>
<accession>A0A174D8C6</accession>
<dbReference type="GO" id="GO:1904680">
    <property type="term" value="F:peptide transmembrane transporter activity"/>
    <property type="evidence" value="ECO:0007669"/>
    <property type="project" value="TreeGrafter"/>
</dbReference>
<dbReference type="GO" id="GO:0043190">
    <property type="term" value="C:ATP-binding cassette (ABC) transporter complex"/>
    <property type="evidence" value="ECO:0007669"/>
    <property type="project" value="InterPro"/>
</dbReference>
<dbReference type="AlphaFoldDB" id="A0A174D8C6"/>
<keyword evidence="1" id="KW-0732">Signal</keyword>
<reference evidence="3 4" key="1">
    <citation type="submission" date="2015-09" db="EMBL/GenBank/DDBJ databases">
        <authorList>
            <consortium name="Pathogen Informatics"/>
        </authorList>
    </citation>
    <scope>NUCLEOTIDE SEQUENCE [LARGE SCALE GENOMIC DNA]</scope>
    <source>
        <strain evidence="3 4">2789STDY5608854</strain>
    </source>
</reference>
<dbReference type="PANTHER" id="PTHR30290">
    <property type="entry name" value="PERIPLASMIC BINDING COMPONENT OF ABC TRANSPORTER"/>
    <property type="match status" value="1"/>
</dbReference>
<dbReference type="InterPro" id="IPR030678">
    <property type="entry name" value="Peptide/Ni-bd"/>
</dbReference>
<feature type="domain" description="Solute-binding protein family 5" evidence="2">
    <location>
        <begin position="89"/>
        <end position="440"/>
    </location>
</feature>
<evidence type="ECO:0000313" key="3">
    <source>
        <dbReference type="EMBL" id="CUO20146.1"/>
    </source>
</evidence>
<dbReference type="Proteomes" id="UP000095746">
    <property type="component" value="Unassembled WGS sequence"/>
</dbReference>
<dbReference type="SUPFAM" id="SSF53850">
    <property type="entry name" value="Periplasmic binding protein-like II"/>
    <property type="match status" value="1"/>
</dbReference>
<gene>
    <name evidence="3" type="primary">gsiB_2</name>
    <name evidence="3" type="ORF">ERS852411_01134</name>
</gene>
<dbReference type="CDD" id="cd00995">
    <property type="entry name" value="PBP2_NikA_DppA_OppA_like"/>
    <property type="match status" value="1"/>
</dbReference>
<dbReference type="PROSITE" id="PS51257">
    <property type="entry name" value="PROKAR_LIPOPROTEIN"/>
    <property type="match status" value="1"/>
</dbReference>
<organism evidence="3 4">
    <name type="scientific">Flavonifractor plautii</name>
    <name type="common">Fusobacterium plautii</name>
    <dbReference type="NCBI Taxonomy" id="292800"/>
    <lineage>
        <taxon>Bacteria</taxon>
        <taxon>Bacillati</taxon>
        <taxon>Bacillota</taxon>
        <taxon>Clostridia</taxon>
        <taxon>Eubacteriales</taxon>
        <taxon>Oscillospiraceae</taxon>
        <taxon>Flavonifractor</taxon>
    </lineage>
</organism>
<dbReference type="EMBL" id="CYZT01000057">
    <property type="protein sequence ID" value="CUO20146.1"/>
    <property type="molecule type" value="Genomic_DNA"/>
</dbReference>
<dbReference type="GO" id="GO:0015833">
    <property type="term" value="P:peptide transport"/>
    <property type="evidence" value="ECO:0007669"/>
    <property type="project" value="TreeGrafter"/>
</dbReference>
<feature type="signal peptide" evidence="1">
    <location>
        <begin position="1"/>
        <end position="19"/>
    </location>
</feature>
<name>A0A174D8C6_FLAPL</name>
<evidence type="ECO:0000256" key="1">
    <source>
        <dbReference type="SAM" id="SignalP"/>
    </source>
</evidence>
<dbReference type="RefSeq" id="WP_021630432.1">
    <property type="nucleotide sequence ID" value="NZ_CACRUB010000013.1"/>
</dbReference>
<evidence type="ECO:0000259" key="2">
    <source>
        <dbReference type="Pfam" id="PF00496"/>
    </source>
</evidence>
<evidence type="ECO:0000313" key="4">
    <source>
        <dbReference type="Proteomes" id="UP000095746"/>
    </source>
</evidence>
<feature type="chain" id="PRO_5039626919" evidence="1">
    <location>
        <begin position="20"/>
        <end position="522"/>
    </location>
</feature>
<dbReference type="InterPro" id="IPR039424">
    <property type="entry name" value="SBP_5"/>
</dbReference>
<dbReference type="Gene3D" id="3.90.76.10">
    <property type="entry name" value="Dipeptide-binding Protein, Domain 1"/>
    <property type="match status" value="1"/>
</dbReference>
<dbReference type="InterPro" id="IPR000914">
    <property type="entry name" value="SBP_5_dom"/>
</dbReference>
<dbReference type="Pfam" id="PF00496">
    <property type="entry name" value="SBP_bac_5"/>
    <property type="match status" value="1"/>
</dbReference>
<dbReference type="GO" id="GO:0042597">
    <property type="term" value="C:periplasmic space"/>
    <property type="evidence" value="ECO:0007669"/>
    <property type="project" value="UniProtKB-ARBA"/>
</dbReference>
<sequence length="522" mass="58212">MKRLVSLALSAALVLSLLAGCGNSTDPQTTGTATTGGNEGTGEAKDTIVWAQSGDINSLDFHVGKQYLSYGVTCNIFDTLVSWDADNNVIPMLATEWEFLDEDSIQFKLREGVTFHDGEPFTAEDVKYTYERARDHTIVKNNFSWLESVDVVDDYTVVINTIGAYSPVLNALCSPLCGIMPKHLMEANENAMAEFPIGTGPYKFVERAEGEYIKMEANEDYWGGTPKTKYLEMRVVPETSQRSVLLETGEIDFAYDVLPSDVERLNGNENLQVLEDVSFKTFYLTLNCTSEDTPALQDARVRMAIECAIDKDTLCDAVMYGYAEPIGTLLAPGVFGYSESVPANTYDVERAKELLAEAGYADGFSMSIWVQSSDQTRQEACIVIQDMLREVGIEASVEPMDSQVMDDRMVKGEDFGMSSSMWYNLMGDADYAYYSNISPESTSNFAHYNNPELLQELLDARSIQDDTQRAAVYDHIGQVLSEERPYIPMWSYNNLVGASKTQEGFQMNPVSAYRYENVVVYE</sequence>
<dbReference type="PIRSF" id="PIRSF002741">
    <property type="entry name" value="MppA"/>
    <property type="match status" value="1"/>
</dbReference>
<dbReference type="Gene3D" id="3.10.105.10">
    <property type="entry name" value="Dipeptide-binding Protein, Domain 3"/>
    <property type="match status" value="1"/>
</dbReference>
<proteinExistence type="predicted"/>